<dbReference type="SUPFAM" id="SSF51905">
    <property type="entry name" value="FAD/NAD(P)-binding domain"/>
    <property type="match status" value="1"/>
</dbReference>
<keyword evidence="2" id="KW-0285">Flavoprotein</keyword>
<protein>
    <recommendedName>
        <fullName evidence="9">Phenol 2-monooxygenase</fullName>
    </recommendedName>
</protein>
<dbReference type="Pfam" id="PF01494">
    <property type="entry name" value="FAD_binding_3"/>
    <property type="match status" value="1"/>
</dbReference>
<evidence type="ECO:0000256" key="1">
    <source>
        <dbReference type="ARBA" id="ARBA00007801"/>
    </source>
</evidence>
<dbReference type="Gene3D" id="3.50.50.60">
    <property type="entry name" value="FAD/NAD(P)-binding domain"/>
    <property type="match status" value="1"/>
</dbReference>
<dbReference type="SUPFAM" id="SSF54373">
    <property type="entry name" value="FAD-linked reductases, C-terminal domain"/>
    <property type="match status" value="1"/>
</dbReference>
<name>A0ABR0K4W8_9EURO</name>
<accession>A0ABR0K4W8</accession>
<sequence>MEIVSEVLGRARSASKAAEDPAEESVDVLICGSGSAGLACALWLAIYNHKFGGISLKAEVNGSSQGNQESSTTRPVTYRILECRDGPLQLGQADGVQCRTVEIYESFGLDHILKNEGYWVNEVSFWAVDQANPATDGDGPTEPGRKKIVRTGRAADVQPGLSHQPHLILNQARINGLMLEKMKALNGQDVDYGWKVADLEVKKNSNESHPVTVTSEKGGTKRSIRAKYVLGGDGAHSQIRRSLQIPMEGDNSNAVWGVMDVFPRTDFPDFRKKCTIHSEVGTLIIIPREGDTMIRMYFELPDGTNPKSVTLEDLQKKAKDIFWPYNMEFCTTKWWSAYSIGQRVAKSMVDDSGHIFLAGDACHTHSPKAGQGMNASLQDGYNIGWKLGALLMGQADQSILNTYIQERHQYAQQLIDFDKYWAKLFSSEPQEDGKKPTAEEFNQAFIKGGLFTAGMAANYQDSDLVANSISDQNLAKKVVVGQRLPSAQVVRMSDSKPFPLLKLLQSDGRWRILVFAGDVDDPATLPSLDRLGEELSSEKGLLRKFTPAGMPADSILDTLVVLRGDRKTLEFDQIHAAFKPNLDDMPITNLHKIFFDDESWNWGHGHVYETLGINPRVGCIVVARPDQYVSAVVRLRESAELSEWFMKFMRPTNN</sequence>
<feature type="domain" description="FAD-binding" evidence="5">
    <location>
        <begin position="26"/>
        <end position="417"/>
    </location>
</feature>
<gene>
    <name evidence="7" type="ORF">LTR24_006785</name>
</gene>
<evidence type="ECO:0000313" key="7">
    <source>
        <dbReference type="EMBL" id="KAK5087344.1"/>
    </source>
</evidence>
<keyword evidence="4" id="KW-0560">Oxidoreductase</keyword>
<dbReference type="InterPro" id="IPR038220">
    <property type="entry name" value="PHOX_C_sf"/>
</dbReference>
<keyword evidence="3" id="KW-0274">FAD</keyword>
<dbReference type="PANTHER" id="PTHR43004:SF10">
    <property type="entry name" value="2-MONOOXYGENASE, PUTATIVE (AFU_ORTHOLOGUE AFUA_6G11480)-RELATED"/>
    <property type="match status" value="1"/>
</dbReference>
<dbReference type="PANTHER" id="PTHR43004">
    <property type="entry name" value="TRK SYSTEM POTASSIUM UPTAKE PROTEIN"/>
    <property type="match status" value="1"/>
</dbReference>
<dbReference type="SUPFAM" id="SSF52833">
    <property type="entry name" value="Thioredoxin-like"/>
    <property type="match status" value="1"/>
</dbReference>
<evidence type="ECO:0000259" key="5">
    <source>
        <dbReference type="Pfam" id="PF01494"/>
    </source>
</evidence>
<dbReference type="InterPro" id="IPR002938">
    <property type="entry name" value="FAD-bd"/>
</dbReference>
<evidence type="ECO:0000256" key="4">
    <source>
        <dbReference type="ARBA" id="ARBA00023002"/>
    </source>
</evidence>
<comment type="caution">
    <text evidence="7">The sequence shown here is derived from an EMBL/GenBank/DDBJ whole genome shotgun (WGS) entry which is preliminary data.</text>
</comment>
<feature type="domain" description="Phenol hydroxylase-like C-terminal dimerisation" evidence="6">
    <location>
        <begin position="458"/>
        <end position="651"/>
    </location>
</feature>
<reference evidence="7 8" key="1">
    <citation type="submission" date="2023-08" db="EMBL/GenBank/DDBJ databases">
        <title>Black Yeasts Isolated from many extreme environments.</title>
        <authorList>
            <person name="Coleine C."/>
            <person name="Stajich J.E."/>
            <person name="Selbmann L."/>
        </authorList>
    </citation>
    <scope>NUCLEOTIDE SEQUENCE [LARGE SCALE GENOMIC DNA]</scope>
    <source>
        <strain evidence="7 8">CCFEE 5885</strain>
    </source>
</reference>
<dbReference type="Gene3D" id="3.40.30.20">
    <property type="match status" value="1"/>
</dbReference>
<dbReference type="CDD" id="cd02979">
    <property type="entry name" value="PHOX_C"/>
    <property type="match status" value="1"/>
</dbReference>
<dbReference type="InterPro" id="IPR050641">
    <property type="entry name" value="RIFMO-like"/>
</dbReference>
<dbReference type="InterPro" id="IPR036188">
    <property type="entry name" value="FAD/NAD-bd_sf"/>
</dbReference>
<organism evidence="7 8">
    <name type="scientific">Lithohypha guttulata</name>
    <dbReference type="NCBI Taxonomy" id="1690604"/>
    <lineage>
        <taxon>Eukaryota</taxon>
        <taxon>Fungi</taxon>
        <taxon>Dikarya</taxon>
        <taxon>Ascomycota</taxon>
        <taxon>Pezizomycotina</taxon>
        <taxon>Eurotiomycetes</taxon>
        <taxon>Chaetothyriomycetidae</taxon>
        <taxon>Chaetothyriales</taxon>
        <taxon>Trichomeriaceae</taxon>
        <taxon>Lithohypha</taxon>
    </lineage>
</organism>
<evidence type="ECO:0008006" key="9">
    <source>
        <dbReference type="Google" id="ProtNLM"/>
    </source>
</evidence>
<evidence type="ECO:0000256" key="3">
    <source>
        <dbReference type="ARBA" id="ARBA00022827"/>
    </source>
</evidence>
<proteinExistence type="inferred from homology"/>
<evidence type="ECO:0000313" key="8">
    <source>
        <dbReference type="Proteomes" id="UP001345013"/>
    </source>
</evidence>
<dbReference type="Pfam" id="PF07976">
    <property type="entry name" value="Phe_hydrox_dim"/>
    <property type="match status" value="1"/>
</dbReference>
<evidence type="ECO:0000259" key="6">
    <source>
        <dbReference type="Pfam" id="PF07976"/>
    </source>
</evidence>
<dbReference type="PRINTS" id="PR00420">
    <property type="entry name" value="RNGMNOXGNASE"/>
</dbReference>
<dbReference type="EMBL" id="JAVRRG010000092">
    <property type="protein sequence ID" value="KAK5087344.1"/>
    <property type="molecule type" value="Genomic_DNA"/>
</dbReference>
<dbReference type="InterPro" id="IPR012941">
    <property type="entry name" value="Phe_hydrox_C_dim_dom"/>
</dbReference>
<dbReference type="Gene3D" id="3.30.9.10">
    <property type="entry name" value="D-Amino Acid Oxidase, subunit A, domain 2"/>
    <property type="match status" value="1"/>
</dbReference>
<dbReference type="NCBIfam" id="NF006144">
    <property type="entry name" value="PRK08294.1"/>
    <property type="match status" value="1"/>
</dbReference>
<comment type="similarity">
    <text evidence="1">Belongs to the PheA/TfdB FAD monooxygenase family.</text>
</comment>
<evidence type="ECO:0000256" key="2">
    <source>
        <dbReference type="ARBA" id="ARBA00022630"/>
    </source>
</evidence>
<dbReference type="InterPro" id="IPR036249">
    <property type="entry name" value="Thioredoxin-like_sf"/>
</dbReference>
<dbReference type="Proteomes" id="UP001345013">
    <property type="component" value="Unassembled WGS sequence"/>
</dbReference>
<keyword evidence="8" id="KW-1185">Reference proteome</keyword>